<evidence type="ECO:0000256" key="1">
    <source>
        <dbReference type="ARBA" id="ARBA00004141"/>
    </source>
</evidence>
<feature type="domain" description="RDD" evidence="6">
    <location>
        <begin position="12"/>
        <end position="106"/>
    </location>
</feature>
<sequence length="130" mass="15072">MSKLSFLLKYISAQLYDGCILIALFFAFTALCLLATHGIAIPPATRWYQCSLVAIGIGYYLSSTLHGGQTIGMRAWRLRLTTETDFLRWQQIVKRMVLFIPALFLSLMSWQNPQQILHKWTKTRIVQWPY</sequence>
<dbReference type="PATRIC" id="fig|45067.4.peg.1563"/>
<evidence type="ECO:0000256" key="2">
    <source>
        <dbReference type="ARBA" id="ARBA00022692"/>
    </source>
</evidence>
<keyword evidence="8" id="KW-1185">Reference proteome</keyword>
<comment type="subcellular location">
    <subcellularLocation>
        <location evidence="1">Membrane</location>
        <topology evidence="1">Multi-pass membrane protein</topology>
    </subcellularLocation>
</comment>
<evidence type="ECO:0000313" key="8">
    <source>
        <dbReference type="Proteomes" id="UP000054869"/>
    </source>
</evidence>
<dbReference type="EMBL" id="LNYI01000028">
    <property type="protein sequence ID" value="KTD22230.1"/>
    <property type="molecule type" value="Genomic_DNA"/>
</dbReference>
<keyword evidence="4 5" id="KW-0472">Membrane</keyword>
<keyword evidence="2 5" id="KW-0812">Transmembrane</keyword>
<reference evidence="7 8" key="1">
    <citation type="submission" date="2015-11" db="EMBL/GenBank/DDBJ databases">
        <title>Genomic analysis of 38 Legionella species identifies large and diverse effector repertoires.</title>
        <authorList>
            <person name="Burstein D."/>
            <person name="Amaro F."/>
            <person name="Zusman T."/>
            <person name="Lifshitz Z."/>
            <person name="Cohen O."/>
            <person name="Gilbert J.A."/>
            <person name="Pupko T."/>
            <person name="Shuman H.A."/>
            <person name="Segal G."/>
        </authorList>
    </citation>
    <scope>NUCLEOTIDE SEQUENCE [LARGE SCALE GENOMIC DNA]</scope>
    <source>
        <strain evidence="7 8">ATCC 49751</strain>
    </source>
</reference>
<evidence type="ECO:0000256" key="5">
    <source>
        <dbReference type="SAM" id="Phobius"/>
    </source>
</evidence>
<evidence type="ECO:0000256" key="3">
    <source>
        <dbReference type="ARBA" id="ARBA00022989"/>
    </source>
</evidence>
<keyword evidence="3 5" id="KW-1133">Transmembrane helix</keyword>
<dbReference type="eggNOG" id="COG1714">
    <property type="taxonomic scope" value="Bacteria"/>
</dbReference>
<dbReference type="RefSeq" id="WP_035915057.1">
    <property type="nucleotide sequence ID" value="NZ_CAAAJD010000003.1"/>
</dbReference>
<feature type="transmembrane region" description="Helical" evidence="5">
    <location>
        <begin position="46"/>
        <end position="71"/>
    </location>
</feature>
<dbReference type="Pfam" id="PF06271">
    <property type="entry name" value="RDD"/>
    <property type="match status" value="1"/>
</dbReference>
<comment type="caution">
    <text evidence="7">The sequence shown here is derived from an EMBL/GenBank/DDBJ whole genome shotgun (WGS) entry which is preliminary data.</text>
</comment>
<accession>A0A0W0VR81</accession>
<evidence type="ECO:0000259" key="6">
    <source>
        <dbReference type="Pfam" id="PF06271"/>
    </source>
</evidence>
<dbReference type="InterPro" id="IPR010432">
    <property type="entry name" value="RDD"/>
</dbReference>
<evidence type="ECO:0000313" key="7">
    <source>
        <dbReference type="EMBL" id="KTD22230.1"/>
    </source>
</evidence>
<evidence type="ECO:0000256" key="4">
    <source>
        <dbReference type="ARBA" id="ARBA00023136"/>
    </source>
</evidence>
<proteinExistence type="predicted"/>
<feature type="transmembrane region" description="Helical" evidence="5">
    <location>
        <begin position="20"/>
        <end position="40"/>
    </location>
</feature>
<dbReference type="OrthoDB" id="9793824at2"/>
<dbReference type="Proteomes" id="UP000054869">
    <property type="component" value="Unassembled WGS sequence"/>
</dbReference>
<dbReference type="AlphaFoldDB" id="A0A0W0VR81"/>
<dbReference type="STRING" id="45067.Llan_1493"/>
<gene>
    <name evidence="7" type="ORF">Llan_1493</name>
</gene>
<organism evidence="7 8">
    <name type="scientific">Legionella lansingensis</name>
    <dbReference type="NCBI Taxonomy" id="45067"/>
    <lineage>
        <taxon>Bacteria</taxon>
        <taxon>Pseudomonadati</taxon>
        <taxon>Pseudomonadota</taxon>
        <taxon>Gammaproteobacteria</taxon>
        <taxon>Legionellales</taxon>
        <taxon>Legionellaceae</taxon>
        <taxon>Legionella</taxon>
    </lineage>
</organism>
<dbReference type="GO" id="GO:0016020">
    <property type="term" value="C:membrane"/>
    <property type="evidence" value="ECO:0007669"/>
    <property type="project" value="UniProtKB-SubCell"/>
</dbReference>
<name>A0A0W0VR81_9GAMM</name>
<protein>
    <submittedName>
        <fullName evidence="7">RDD family protein</fullName>
    </submittedName>
</protein>